<evidence type="ECO:0000256" key="1">
    <source>
        <dbReference type="SAM" id="SignalP"/>
    </source>
</evidence>
<evidence type="ECO:0008006" key="4">
    <source>
        <dbReference type="Google" id="ProtNLM"/>
    </source>
</evidence>
<evidence type="ECO:0000313" key="3">
    <source>
        <dbReference type="Proteomes" id="UP001271769"/>
    </source>
</evidence>
<reference evidence="2 3" key="1">
    <citation type="journal article" date="2013" name="Antonie Van Leeuwenhoek">
        <title>Dongia rigui sp. nov., isolated from freshwater of a large wetland in Korea.</title>
        <authorList>
            <person name="Baik K.S."/>
            <person name="Hwang Y.M."/>
            <person name="Choi J.S."/>
            <person name="Kwon J."/>
            <person name="Seong C.N."/>
        </authorList>
    </citation>
    <scope>NUCLEOTIDE SEQUENCE [LARGE SCALE GENOMIC DNA]</scope>
    <source>
        <strain evidence="2 3">04SU4-P</strain>
    </source>
</reference>
<keyword evidence="3" id="KW-1185">Reference proteome</keyword>
<feature type="chain" id="PRO_5047062431" description="DUF3108 domain-containing protein" evidence="1">
    <location>
        <begin position="27"/>
        <end position="265"/>
    </location>
</feature>
<dbReference type="RefSeq" id="WP_320500881.1">
    <property type="nucleotide sequence ID" value="NZ_JAXCLX010000001.1"/>
</dbReference>
<keyword evidence="1" id="KW-0732">Signal</keyword>
<proteinExistence type="predicted"/>
<dbReference type="EMBL" id="JAXCLX010000001">
    <property type="protein sequence ID" value="MDY0872452.1"/>
    <property type="molecule type" value="Genomic_DNA"/>
</dbReference>
<sequence length="265" mass="28715">MTRFVTTAAGRTCAAVLMTCAFSAAAATLCATPASAGMDEASLGYRFGTSLTQFKNMKLPFKDLPKGATVKCADDPALENRMVGYVARDEQRYESVGILTCRVVAPDPANLSWWRPVEFEINGVKSRLRFDFMEVAERGSADEEADVSQASFDDTGFSGALYGGNDLTDSGGKQYTLVAARVSPVRAKDGYKLMAGLNERLGDSAVKRDRVEIAPGIAFKMDVPTWQRGNVTVAAWDPTELGHYDLVFTMTSAKDSMQARLADIE</sequence>
<feature type="signal peptide" evidence="1">
    <location>
        <begin position="1"/>
        <end position="26"/>
    </location>
</feature>
<protein>
    <recommendedName>
        <fullName evidence="4">DUF3108 domain-containing protein</fullName>
    </recommendedName>
</protein>
<comment type="caution">
    <text evidence="2">The sequence shown here is derived from an EMBL/GenBank/DDBJ whole genome shotgun (WGS) entry which is preliminary data.</text>
</comment>
<gene>
    <name evidence="2" type="ORF">SMD31_10980</name>
</gene>
<accession>A0ABU5DZK9</accession>
<organism evidence="2 3">
    <name type="scientific">Dongia rigui</name>
    <dbReference type="NCBI Taxonomy" id="940149"/>
    <lineage>
        <taxon>Bacteria</taxon>
        <taxon>Pseudomonadati</taxon>
        <taxon>Pseudomonadota</taxon>
        <taxon>Alphaproteobacteria</taxon>
        <taxon>Rhodospirillales</taxon>
        <taxon>Dongiaceae</taxon>
        <taxon>Dongia</taxon>
    </lineage>
</organism>
<evidence type="ECO:0000313" key="2">
    <source>
        <dbReference type="EMBL" id="MDY0872452.1"/>
    </source>
</evidence>
<name>A0ABU5DZK9_9PROT</name>
<dbReference type="Proteomes" id="UP001271769">
    <property type="component" value="Unassembled WGS sequence"/>
</dbReference>